<keyword evidence="8" id="KW-1185">Reference proteome</keyword>
<keyword evidence="2 4" id="KW-0863">Zinc-finger</keyword>
<dbReference type="Pfam" id="PF13639">
    <property type="entry name" value="zf-RING_2"/>
    <property type="match status" value="1"/>
</dbReference>
<feature type="domain" description="RING-type" evidence="6">
    <location>
        <begin position="85"/>
        <end position="125"/>
    </location>
</feature>
<protein>
    <submittedName>
        <fullName evidence="7">E3 ubiquitin-protein ligase RNF165 like protein</fullName>
    </submittedName>
</protein>
<reference evidence="7" key="2">
    <citation type="submission" date="2020-06" db="EMBL/GenBank/DDBJ databases">
        <authorList>
            <person name="Sheffer M."/>
        </authorList>
    </citation>
    <scope>NUCLEOTIDE SEQUENCE</scope>
</reference>
<proteinExistence type="predicted"/>
<dbReference type="InterPro" id="IPR013083">
    <property type="entry name" value="Znf_RING/FYVE/PHD"/>
</dbReference>
<evidence type="ECO:0000256" key="4">
    <source>
        <dbReference type="PROSITE-ProRule" id="PRU00175"/>
    </source>
</evidence>
<evidence type="ECO:0000313" key="7">
    <source>
        <dbReference type="EMBL" id="KAF8782279.1"/>
    </source>
</evidence>
<dbReference type="PANTHER" id="PTHR45969:SF69">
    <property type="entry name" value="FINGER DOMAIN PROTEIN, PUTATIVE (AFU_ORTHOLOGUE AFUA_3G12190)-RELATED"/>
    <property type="match status" value="1"/>
</dbReference>
<dbReference type="PANTHER" id="PTHR45969">
    <property type="entry name" value="RING ZINC FINGER PROTEIN-RELATED"/>
    <property type="match status" value="1"/>
</dbReference>
<dbReference type="GO" id="GO:0016567">
    <property type="term" value="P:protein ubiquitination"/>
    <property type="evidence" value="ECO:0007669"/>
    <property type="project" value="TreeGrafter"/>
</dbReference>
<gene>
    <name evidence="7" type="ORF">HNY73_012582</name>
</gene>
<evidence type="ECO:0000313" key="8">
    <source>
        <dbReference type="Proteomes" id="UP000807504"/>
    </source>
</evidence>
<dbReference type="SUPFAM" id="SSF57850">
    <property type="entry name" value="RING/U-box"/>
    <property type="match status" value="1"/>
</dbReference>
<evidence type="ECO:0000256" key="5">
    <source>
        <dbReference type="SAM" id="MobiDB-lite"/>
    </source>
</evidence>
<keyword evidence="1" id="KW-0479">Metal-binding</keyword>
<dbReference type="EMBL" id="JABXBU010001863">
    <property type="protein sequence ID" value="KAF8782279.1"/>
    <property type="molecule type" value="Genomic_DNA"/>
</dbReference>
<feature type="region of interest" description="Disordered" evidence="5">
    <location>
        <begin position="1"/>
        <end position="80"/>
    </location>
</feature>
<dbReference type="Gene3D" id="3.30.40.10">
    <property type="entry name" value="Zinc/RING finger domain, C3HC4 (zinc finger)"/>
    <property type="match status" value="1"/>
</dbReference>
<accession>A0A8T0EZW1</accession>
<feature type="compositionally biased region" description="Basic and acidic residues" evidence="5">
    <location>
        <begin position="55"/>
        <end position="66"/>
    </location>
</feature>
<dbReference type="AlphaFoldDB" id="A0A8T0EZW1"/>
<feature type="compositionally biased region" description="Polar residues" evidence="5">
    <location>
        <begin position="69"/>
        <end position="80"/>
    </location>
</feature>
<reference evidence="7" key="1">
    <citation type="journal article" date="2020" name="bioRxiv">
        <title>Chromosome-level reference genome of the European wasp spider Argiope bruennichi: a resource for studies on range expansion and evolutionary adaptation.</title>
        <authorList>
            <person name="Sheffer M.M."/>
            <person name="Hoppe A."/>
            <person name="Krehenwinkel H."/>
            <person name="Uhl G."/>
            <person name="Kuss A.W."/>
            <person name="Jensen L."/>
            <person name="Jensen C."/>
            <person name="Gillespie R.G."/>
            <person name="Hoff K.J."/>
            <person name="Prost S."/>
        </authorList>
    </citation>
    <scope>NUCLEOTIDE SEQUENCE</scope>
</reference>
<name>A0A8T0EZW1_ARGBR</name>
<dbReference type="PROSITE" id="PS50089">
    <property type="entry name" value="ZF_RING_2"/>
    <property type="match status" value="1"/>
</dbReference>
<dbReference type="GO" id="GO:0061630">
    <property type="term" value="F:ubiquitin protein ligase activity"/>
    <property type="evidence" value="ECO:0007669"/>
    <property type="project" value="TreeGrafter"/>
</dbReference>
<dbReference type="InterPro" id="IPR001841">
    <property type="entry name" value="Znf_RING"/>
</dbReference>
<dbReference type="GO" id="GO:0008270">
    <property type="term" value="F:zinc ion binding"/>
    <property type="evidence" value="ECO:0007669"/>
    <property type="project" value="UniProtKB-KW"/>
</dbReference>
<evidence type="ECO:0000256" key="3">
    <source>
        <dbReference type="ARBA" id="ARBA00022833"/>
    </source>
</evidence>
<evidence type="ECO:0000256" key="1">
    <source>
        <dbReference type="ARBA" id="ARBA00022723"/>
    </source>
</evidence>
<dbReference type="Proteomes" id="UP000807504">
    <property type="component" value="Unassembled WGS sequence"/>
</dbReference>
<evidence type="ECO:0000259" key="6">
    <source>
        <dbReference type="PROSITE" id="PS50089"/>
    </source>
</evidence>
<keyword evidence="3" id="KW-0862">Zinc</keyword>
<evidence type="ECO:0000256" key="2">
    <source>
        <dbReference type="ARBA" id="ARBA00022771"/>
    </source>
</evidence>
<dbReference type="SMART" id="SM00184">
    <property type="entry name" value="RING"/>
    <property type="match status" value="1"/>
</dbReference>
<organism evidence="7 8">
    <name type="scientific">Argiope bruennichi</name>
    <name type="common">Wasp spider</name>
    <name type="synonym">Aranea bruennichi</name>
    <dbReference type="NCBI Taxonomy" id="94029"/>
    <lineage>
        <taxon>Eukaryota</taxon>
        <taxon>Metazoa</taxon>
        <taxon>Ecdysozoa</taxon>
        <taxon>Arthropoda</taxon>
        <taxon>Chelicerata</taxon>
        <taxon>Arachnida</taxon>
        <taxon>Araneae</taxon>
        <taxon>Araneomorphae</taxon>
        <taxon>Entelegynae</taxon>
        <taxon>Araneoidea</taxon>
        <taxon>Araneidae</taxon>
        <taxon>Argiope</taxon>
    </lineage>
</organism>
<dbReference type="OrthoDB" id="6427083at2759"/>
<feature type="compositionally biased region" description="Basic residues" evidence="5">
    <location>
        <begin position="1"/>
        <end position="10"/>
    </location>
</feature>
<sequence length="174" mass="19575">MKSARKRKHSSVASEERTASLVLTGTSPEQVLAGTDTQKKRQKQSRISISVKNAKKGESSAIRRDPNISGESQPPSVDTSTDYKCSICLDSTRRKKMKPLPCSHTFHQICIDTWLKMSRRCPLCRQATAPPQNVRTRSSNQMQSLVQLRTLLGMRFGLIRGGFYISDDTIFYHS</sequence>
<comment type="caution">
    <text evidence="7">The sequence shown here is derived from an EMBL/GenBank/DDBJ whole genome shotgun (WGS) entry which is preliminary data.</text>
</comment>